<keyword evidence="3 13" id="KW-0378">Hydrolase</keyword>
<evidence type="ECO:0000313" key="13">
    <source>
        <dbReference type="EMBL" id="PKY56374.1"/>
    </source>
</evidence>
<dbReference type="GO" id="GO:0016787">
    <property type="term" value="F:hydrolase activity"/>
    <property type="evidence" value="ECO:0007669"/>
    <property type="project" value="UniProtKB-KW"/>
</dbReference>
<name>A0A2I1HBW2_9GLOM</name>
<evidence type="ECO:0000256" key="9">
    <source>
        <dbReference type="ARBA" id="ARBA00034617"/>
    </source>
</evidence>
<keyword evidence="14" id="KW-1185">Reference proteome</keyword>
<comment type="catalytic activity">
    <reaction evidence="9">
        <text>Couples ATP hydrolysis with the unwinding of duplex DNA by translocating in the 3'-5' direction.</text>
        <dbReference type="EC" id="5.6.2.4"/>
    </reaction>
</comment>
<evidence type="ECO:0000256" key="4">
    <source>
        <dbReference type="ARBA" id="ARBA00022806"/>
    </source>
</evidence>
<gene>
    <name evidence="13" type="ORF">RhiirA4_330425</name>
</gene>
<keyword evidence="6" id="KW-0238">DNA-binding</keyword>
<dbReference type="GO" id="GO:0000724">
    <property type="term" value="P:double-strand break repair via homologous recombination"/>
    <property type="evidence" value="ECO:0007669"/>
    <property type="project" value="TreeGrafter"/>
</dbReference>
<dbReference type="InterPro" id="IPR001650">
    <property type="entry name" value="Helicase_C-like"/>
</dbReference>
<dbReference type="AlphaFoldDB" id="A0A2I1HBW2"/>
<evidence type="ECO:0000256" key="6">
    <source>
        <dbReference type="ARBA" id="ARBA00023125"/>
    </source>
</evidence>
<dbReference type="SMART" id="SM00490">
    <property type="entry name" value="HELICc"/>
    <property type="match status" value="1"/>
</dbReference>
<dbReference type="Pfam" id="PF00270">
    <property type="entry name" value="DEAD"/>
    <property type="match status" value="1"/>
</dbReference>
<dbReference type="VEuPathDB" id="FungiDB:FUN_024271"/>
<dbReference type="CDD" id="cd17920">
    <property type="entry name" value="DEXHc_RecQ"/>
    <property type="match status" value="1"/>
</dbReference>
<evidence type="ECO:0000256" key="2">
    <source>
        <dbReference type="ARBA" id="ARBA00022741"/>
    </source>
</evidence>
<dbReference type="InterPro" id="IPR027417">
    <property type="entry name" value="P-loop_NTPase"/>
</dbReference>
<dbReference type="EMBL" id="LLXI01002159">
    <property type="protein sequence ID" value="PKY56374.1"/>
    <property type="molecule type" value="Genomic_DNA"/>
</dbReference>
<dbReference type="InterPro" id="IPR011545">
    <property type="entry name" value="DEAD/DEAH_box_helicase_dom"/>
</dbReference>
<dbReference type="Pfam" id="PF00271">
    <property type="entry name" value="Helicase_C"/>
    <property type="match status" value="1"/>
</dbReference>
<protein>
    <recommendedName>
        <fullName evidence="10">DNA 3'-5' helicase</fullName>
        <ecNumber evidence="10">5.6.2.4</ecNumber>
    </recommendedName>
</protein>
<keyword evidence="5" id="KW-0067">ATP-binding</keyword>
<dbReference type="GO" id="GO:0005737">
    <property type="term" value="C:cytoplasm"/>
    <property type="evidence" value="ECO:0007669"/>
    <property type="project" value="TreeGrafter"/>
</dbReference>
<dbReference type="GO" id="GO:0003677">
    <property type="term" value="F:DNA binding"/>
    <property type="evidence" value="ECO:0007669"/>
    <property type="project" value="UniProtKB-KW"/>
</dbReference>
<evidence type="ECO:0000256" key="5">
    <source>
        <dbReference type="ARBA" id="ARBA00022840"/>
    </source>
</evidence>
<dbReference type="PANTHER" id="PTHR13710">
    <property type="entry name" value="DNA HELICASE RECQ FAMILY MEMBER"/>
    <property type="match status" value="1"/>
</dbReference>
<dbReference type="NCBIfam" id="TIGR00614">
    <property type="entry name" value="recQ_fam"/>
    <property type="match status" value="1"/>
</dbReference>
<dbReference type="SUPFAM" id="SSF52540">
    <property type="entry name" value="P-loop containing nucleoside triphosphate hydrolases"/>
    <property type="match status" value="1"/>
</dbReference>
<evidence type="ECO:0000256" key="1">
    <source>
        <dbReference type="ARBA" id="ARBA00005446"/>
    </source>
</evidence>
<dbReference type="PANTHER" id="PTHR13710:SF153">
    <property type="entry name" value="RECQ-LIKE DNA HELICASE BLM"/>
    <property type="match status" value="1"/>
</dbReference>
<evidence type="ECO:0000259" key="11">
    <source>
        <dbReference type="PROSITE" id="PS51192"/>
    </source>
</evidence>
<dbReference type="EC" id="5.6.2.4" evidence="10"/>
<dbReference type="InterPro" id="IPR004589">
    <property type="entry name" value="DNA_helicase_ATP-dep_RecQ"/>
</dbReference>
<dbReference type="VEuPathDB" id="FungiDB:RhiirA1_327764"/>
<dbReference type="Proteomes" id="UP000234323">
    <property type="component" value="Unassembled WGS sequence"/>
</dbReference>
<evidence type="ECO:0000256" key="10">
    <source>
        <dbReference type="ARBA" id="ARBA00034808"/>
    </source>
</evidence>
<keyword evidence="8" id="KW-0539">Nucleus</keyword>
<dbReference type="PROSITE" id="PS51192">
    <property type="entry name" value="HELICASE_ATP_BIND_1"/>
    <property type="match status" value="1"/>
</dbReference>
<dbReference type="GO" id="GO:0005694">
    <property type="term" value="C:chromosome"/>
    <property type="evidence" value="ECO:0007669"/>
    <property type="project" value="TreeGrafter"/>
</dbReference>
<proteinExistence type="inferred from homology"/>
<dbReference type="SMART" id="SM00487">
    <property type="entry name" value="DEXDc"/>
    <property type="match status" value="1"/>
</dbReference>
<dbReference type="GO" id="GO:0043138">
    <property type="term" value="F:3'-5' DNA helicase activity"/>
    <property type="evidence" value="ECO:0007669"/>
    <property type="project" value="UniProtKB-EC"/>
</dbReference>
<feature type="domain" description="Helicase C-terminal" evidence="12">
    <location>
        <begin position="221"/>
        <end position="356"/>
    </location>
</feature>
<feature type="non-terminal residue" evidence="13">
    <location>
        <position position="1"/>
    </location>
</feature>
<evidence type="ECO:0000259" key="12">
    <source>
        <dbReference type="PROSITE" id="PS51194"/>
    </source>
</evidence>
<comment type="caution">
    <text evidence="13">The sequence shown here is derived from an EMBL/GenBank/DDBJ whole genome shotgun (WGS) entry which is preliminary data.</text>
</comment>
<reference evidence="13 14" key="1">
    <citation type="submission" date="2015-10" db="EMBL/GenBank/DDBJ databases">
        <title>Genome analyses suggest a sexual origin of heterokaryosis in a supposedly ancient asexual fungus.</title>
        <authorList>
            <person name="Ropars J."/>
            <person name="Sedzielewska K."/>
            <person name="Noel J."/>
            <person name="Charron P."/>
            <person name="Farinelli L."/>
            <person name="Marton T."/>
            <person name="Kruger M."/>
            <person name="Pelin A."/>
            <person name="Brachmann A."/>
            <person name="Corradi N."/>
        </authorList>
    </citation>
    <scope>NUCLEOTIDE SEQUENCE [LARGE SCALE GENOMIC DNA]</scope>
    <source>
        <strain evidence="13 14">A4</strain>
    </source>
</reference>
<dbReference type="GO" id="GO:0005524">
    <property type="term" value="F:ATP binding"/>
    <property type="evidence" value="ECO:0007669"/>
    <property type="project" value="UniProtKB-KW"/>
</dbReference>
<keyword evidence="4" id="KW-0347">Helicase</keyword>
<evidence type="ECO:0000256" key="8">
    <source>
        <dbReference type="ARBA" id="ARBA00023242"/>
    </source>
</evidence>
<dbReference type="VEuPathDB" id="FungiDB:FUN_021376"/>
<dbReference type="VEuPathDB" id="FungiDB:RhiirFUN_000139"/>
<accession>A0A2I1HBW2</accession>
<evidence type="ECO:0000313" key="14">
    <source>
        <dbReference type="Proteomes" id="UP000234323"/>
    </source>
</evidence>
<feature type="domain" description="Helicase ATP-binding" evidence="11">
    <location>
        <begin position="17"/>
        <end position="190"/>
    </location>
</feature>
<organism evidence="13 14">
    <name type="scientific">Rhizophagus irregularis</name>
    <dbReference type="NCBI Taxonomy" id="588596"/>
    <lineage>
        <taxon>Eukaryota</taxon>
        <taxon>Fungi</taxon>
        <taxon>Fungi incertae sedis</taxon>
        <taxon>Mucoromycota</taxon>
        <taxon>Glomeromycotina</taxon>
        <taxon>Glomeromycetes</taxon>
        <taxon>Glomerales</taxon>
        <taxon>Glomeraceae</taxon>
        <taxon>Rhizophagus</taxon>
    </lineage>
</organism>
<sequence length="356" mass="40672">KHIFGYDQLREEQLEAIETYLSGKDILLSIKTGGGKTFCYIVSALFFEGVTIVISPLKALMEDQKRELIHLGIPCASIYANTVQGKNEQEKIFEEISVGFTKVIFVTAEKLCLNRKFQHFIDNMYSKGKIRFVIDEAHCVLDYSNFRESWKRLGILKKNWPTVPIMLLTATCTYQDAQDIRTSLEIPVENFSMIRGSSFDRKEIVIEIFKRKDNRQNFLNDLVDLIKKHERGRIIIYCATQSGCNDLFENLQSLLPDKHLNVYHGGLEDKQRESIMSCWKDGKIQIMIGTNAFGMGINSSNVYLVIHCVSPLSISNLVQQIGRAGRDGSEAKSIIFYSIKKDLRTNFGILAENRET</sequence>
<comment type="similarity">
    <text evidence="1">Belongs to the helicase family. RecQ subfamily.</text>
</comment>
<dbReference type="InterPro" id="IPR014001">
    <property type="entry name" value="Helicase_ATP-bd"/>
</dbReference>
<dbReference type="GO" id="GO:0005634">
    <property type="term" value="C:nucleus"/>
    <property type="evidence" value="ECO:0007669"/>
    <property type="project" value="TreeGrafter"/>
</dbReference>
<evidence type="ECO:0000256" key="3">
    <source>
        <dbReference type="ARBA" id="ARBA00022801"/>
    </source>
</evidence>
<dbReference type="PROSITE" id="PS51194">
    <property type="entry name" value="HELICASE_CTER"/>
    <property type="match status" value="1"/>
</dbReference>
<dbReference type="Gene3D" id="3.40.50.300">
    <property type="entry name" value="P-loop containing nucleotide triphosphate hydrolases"/>
    <property type="match status" value="2"/>
</dbReference>
<keyword evidence="2" id="KW-0547">Nucleotide-binding</keyword>
<dbReference type="GO" id="GO:0009378">
    <property type="term" value="F:four-way junction helicase activity"/>
    <property type="evidence" value="ECO:0007669"/>
    <property type="project" value="TreeGrafter"/>
</dbReference>
<evidence type="ECO:0000256" key="7">
    <source>
        <dbReference type="ARBA" id="ARBA00023235"/>
    </source>
</evidence>
<keyword evidence="7" id="KW-0413">Isomerase</keyword>